<dbReference type="EMBL" id="JMHU01000007">
    <property type="protein sequence ID" value="KDA46179.1"/>
    <property type="molecule type" value="Genomic_DNA"/>
</dbReference>
<evidence type="ECO:0000313" key="1">
    <source>
        <dbReference type="EMBL" id="KDA46179.1"/>
    </source>
</evidence>
<evidence type="ECO:0000313" key="2">
    <source>
        <dbReference type="Proteomes" id="UP000027129"/>
    </source>
</evidence>
<organism evidence="1 2">
    <name type="scientific">Ligilactobacillus animalis</name>
    <dbReference type="NCBI Taxonomy" id="1605"/>
    <lineage>
        <taxon>Bacteria</taxon>
        <taxon>Bacillati</taxon>
        <taxon>Bacillota</taxon>
        <taxon>Bacilli</taxon>
        <taxon>Lactobacillales</taxon>
        <taxon>Lactobacillaceae</taxon>
        <taxon>Ligilactobacillus</taxon>
    </lineage>
</organism>
<dbReference type="RefSeq" id="WP_052006355.1">
    <property type="nucleotide sequence ID" value="NZ_CP195054.1"/>
</dbReference>
<keyword evidence="2" id="KW-1185">Reference proteome</keyword>
<protein>
    <submittedName>
        <fullName evidence="1">Uncharacterized protein</fullName>
    </submittedName>
</protein>
<accession>A0ABR4RQ13</accession>
<proteinExistence type="predicted"/>
<name>A0ABR4RQ13_9LACO</name>
<sequence>MRYTDTVIFVVKANKHYDPDAGKFVGGEPKQTKRRCHISSPSLSKSVLVFGDLKTSDILIHLKRRYTDTYDYCLINGRKYFFVRESIVNRRQVIVVRGDSS</sequence>
<reference evidence="1 2" key="1">
    <citation type="submission" date="2014-04" db="EMBL/GenBank/DDBJ databases">
        <title>Draft Genome Sequence of Lactobacillus animalis 381-IL-28.</title>
        <authorList>
            <person name="Sturino J.M."/>
            <person name="Rajendran M."/>
            <person name="Altermann E."/>
        </authorList>
    </citation>
    <scope>NUCLEOTIDE SEQUENCE [LARGE SCALE GENOMIC DNA]</scope>
    <source>
        <strain evidence="1 2">381-IL-28</strain>
    </source>
</reference>
<gene>
    <name evidence="1" type="ORF">Lani381_0863</name>
</gene>
<comment type="caution">
    <text evidence="1">The sequence shown here is derived from an EMBL/GenBank/DDBJ whole genome shotgun (WGS) entry which is preliminary data.</text>
</comment>
<dbReference type="Proteomes" id="UP000027129">
    <property type="component" value="Unassembled WGS sequence"/>
</dbReference>